<reference evidence="9 10" key="1">
    <citation type="journal article" date="2016" name="J. Microbiol.">
        <title>Dankookia rubra gen. nov., sp. nov., an alphaproteobacterium isolated from sediment of a shallow stream.</title>
        <authorList>
            <person name="Kim W.H."/>
            <person name="Kim D.H."/>
            <person name="Kang K."/>
            <person name="Ahn T.Y."/>
        </authorList>
    </citation>
    <scope>NUCLEOTIDE SEQUENCE [LARGE SCALE GENOMIC DNA]</scope>
    <source>
        <strain evidence="9 10">JCM30602</strain>
    </source>
</reference>
<feature type="transmembrane region" description="Helical" evidence="8">
    <location>
        <begin position="393"/>
        <end position="413"/>
    </location>
</feature>
<feature type="transmembrane region" description="Helical" evidence="8">
    <location>
        <begin position="298"/>
        <end position="323"/>
    </location>
</feature>
<dbReference type="InterPro" id="IPR051800">
    <property type="entry name" value="PqiA-PqiB_transport"/>
</dbReference>
<keyword evidence="10" id="KW-1185">Reference proteome</keyword>
<feature type="transmembrane region" description="Helical" evidence="8">
    <location>
        <begin position="95"/>
        <end position="116"/>
    </location>
</feature>
<feature type="transmembrane region" description="Helical" evidence="8">
    <location>
        <begin position="189"/>
        <end position="211"/>
    </location>
</feature>
<comment type="caution">
    <text evidence="9">The sequence shown here is derived from an EMBL/GenBank/DDBJ whole genome shotgun (WGS) entry which is preliminary data.</text>
</comment>
<sequence>MVMQRGGRSIPSRSTGPSGPDKWYRPQQRSRHSHVTDAMSSSAKPSLGLANLAGCPDCGLLQRVPGHLVAGTTVACRRCDAVLHRHQLDPLGRPLALALAALCLYLAAVSLPLLSIDLRGRETSSTLLGLPGGFDRFDHWELTAVTATTVLLLPLLRIAMLAAVLAGLRLRRPPRRLYRLYRWQAKLRPWAMVEVFLLGVFVAYTRLTALADVDVGPALWALGGLMLVMVATDAAQDEHAVWAALEQRGATSGDTPLQGPNVIACDGCGLVSQAADGASCPRCAAQLRLRRPGSVARGWALIIAATILYLPANAYPVMIITTLGRETPHTILGGAEDLVGAGLWPLALLVFCASILVPVLKLLGLGVLLVAARRGASRRLRDLTRLHRLVNAVGRWSMIDVFMLATLVALVQAGLIASIAPGLGAPAFAAVVVLTMLAAEGFDARLIWDAAERRDTA</sequence>
<feature type="transmembrane region" description="Helical" evidence="8">
    <location>
        <begin position="343"/>
        <end position="372"/>
    </location>
</feature>
<evidence type="ECO:0000256" key="7">
    <source>
        <dbReference type="SAM" id="MobiDB-lite"/>
    </source>
</evidence>
<evidence type="ECO:0000256" key="3">
    <source>
        <dbReference type="ARBA" id="ARBA00022519"/>
    </source>
</evidence>
<evidence type="ECO:0000256" key="8">
    <source>
        <dbReference type="SAM" id="Phobius"/>
    </source>
</evidence>
<evidence type="ECO:0000256" key="2">
    <source>
        <dbReference type="ARBA" id="ARBA00022475"/>
    </source>
</evidence>
<gene>
    <name evidence="9" type="ORF">E2C06_28445</name>
</gene>
<dbReference type="Pfam" id="PF04403">
    <property type="entry name" value="PqiA"/>
    <property type="match status" value="2"/>
</dbReference>
<accession>A0A4R5Q9J1</accession>
<keyword evidence="3" id="KW-0997">Cell inner membrane</keyword>
<evidence type="ECO:0000313" key="10">
    <source>
        <dbReference type="Proteomes" id="UP000295096"/>
    </source>
</evidence>
<dbReference type="PANTHER" id="PTHR30462:SF3">
    <property type="entry name" value="INTERMEMBRANE TRANSPORT PROTEIN PQIA"/>
    <property type="match status" value="1"/>
</dbReference>
<keyword evidence="2" id="KW-1003">Cell membrane</keyword>
<dbReference type="InterPro" id="IPR007498">
    <property type="entry name" value="PqiA-like"/>
</dbReference>
<feature type="transmembrane region" description="Helical" evidence="8">
    <location>
        <begin position="217"/>
        <end position="235"/>
    </location>
</feature>
<name>A0A4R5Q9J1_9PROT</name>
<dbReference type="EMBL" id="SMSJ01000075">
    <property type="protein sequence ID" value="TDH59209.1"/>
    <property type="molecule type" value="Genomic_DNA"/>
</dbReference>
<feature type="transmembrane region" description="Helical" evidence="8">
    <location>
        <begin position="144"/>
        <end position="168"/>
    </location>
</feature>
<keyword evidence="5 8" id="KW-1133">Transmembrane helix</keyword>
<dbReference type="GO" id="GO:0005886">
    <property type="term" value="C:plasma membrane"/>
    <property type="evidence" value="ECO:0007669"/>
    <property type="project" value="UniProtKB-SubCell"/>
</dbReference>
<proteinExistence type="predicted"/>
<dbReference type="OrthoDB" id="9800207at2"/>
<evidence type="ECO:0000256" key="6">
    <source>
        <dbReference type="ARBA" id="ARBA00023136"/>
    </source>
</evidence>
<dbReference type="Proteomes" id="UP000295096">
    <property type="component" value="Unassembled WGS sequence"/>
</dbReference>
<keyword evidence="6 8" id="KW-0472">Membrane</keyword>
<keyword evidence="4 8" id="KW-0812">Transmembrane</keyword>
<evidence type="ECO:0000256" key="1">
    <source>
        <dbReference type="ARBA" id="ARBA00004533"/>
    </source>
</evidence>
<evidence type="ECO:0000256" key="5">
    <source>
        <dbReference type="ARBA" id="ARBA00022989"/>
    </source>
</evidence>
<evidence type="ECO:0000256" key="4">
    <source>
        <dbReference type="ARBA" id="ARBA00022692"/>
    </source>
</evidence>
<organism evidence="9 10">
    <name type="scientific">Dankookia rubra</name>
    <dbReference type="NCBI Taxonomy" id="1442381"/>
    <lineage>
        <taxon>Bacteria</taxon>
        <taxon>Pseudomonadati</taxon>
        <taxon>Pseudomonadota</taxon>
        <taxon>Alphaproteobacteria</taxon>
        <taxon>Acetobacterales</taxon>
        <taxon>Roseomonadaceae</taxon>
        <taxon>Dankookia</taxon>
    </lineage>
</organism>
<protein>
    <submittedName>
        <fullName evidence="9">Paraquat-inducible protein A</fullName>
    </submittedName>
</protein>
<evidence type="ECO:0000313" key="9">
    <source>
        <dbReference type="EMBL" id="TDH59209.1"/>
    </source>
</evidence>
<feature type="region of interest" description="Disordered" evidence="7">
    <location>
        <begin position="1"/>
        <end position="42"/>
    </location>
</feature>
<dbReference type="PANTHER" id="PTHR30462">
    <property type="entry name" value="INTERMEMBRANE TRANSPORT PROTEIN PQIB-RELATED"/>
    <property type="match status" value="1"/>
</dbReference>
<dbReference type="AlphaFoldDB" id="A0A4R5Q9J1"/>
<feature type="transmembrane region" description="Helical" evidence="8">
    <location>
        <begin position="419"/>
        <end position="439"/>
    </location>
</feature>
<comment type="subcellular location">
    <subcellularLocation>
        <location evidence="1">Cell inner membrane</location>
    </subcellularLocation>
</comment>